<dbReference type="EMBL" id="JACJQT010000085">
    <property type="protein sequence ID" value="MBD2281010.1"/>
    <property type="molecule type" value="Genomic_DNA"/>
</dbReference>
<comment type="caution">
    <text evidence="2">The sequence shown here is derived from an EMBL/GenBank/DDBJ whole genome shotgun (WGS) entry which is preliminary data.</text>
</comment>
<protein>
    <submittedName>
        <fullName evidence="2">DUF4277 domain-containing protein</fullName>
    </submittedName>
</protein>
<gene>
    <name evidence="2" type="ORF">H6F99_22865</name>
</gene>
<keyword evidence="3" id="KW-1185">Reference proteome</keyword>
<dbReference type="Pfam" id="PF14104">
    <property type="entry name" value="DUF4277"/>
    <property type="match status" value="1"/>
</dbReference>
<dbReference type="Proteomes" id="UP000606721">
    <property type="component" value="Unassembled WGS sequence"/>
</dbReference>
<name>A0ABR8C2M5_APHFL</name>
<reference evidence="2 3" key="1">
    <citation type="journal article" date="2020" name="ISME J.">
        <title>Comparative genomics reveals insights into cyanobacterial evolution and habitat adaptation.</title>
        <authorList>
            <person name="Chen M.Y."/>
            <person name="Teng W.K."/>
            <person name="Zhao L."/>
            <person name="Hu C.X."/>
            <person name="Zhou Y.K."/>
            <person name="Han B.P."/>
            <person name="Song L.R."/>
            <person name="Shu W.S."/>
        </authorList>
    </citation>
    <scope>NUCLEOTIDE SEQUENCE [LARGE SCALE GENOMIC DNA]</scope>
    <source>
        <strain evidence="2 3">FACHB-1040</strain>
    </source>
</reference>
<dbReference type="InterPro" id="IPR025457">
    <property type="entry name" value="DUF4277"/>
</dbReference>
<evidence type="ECO:0000313" key="2">
    <source>
        <dbReference type="EMBL" id="MBD2281010.1"/>
    </source>
</evidence>
<evidence type="ECO:0000313" key="3">
    <source>
        <dbReference type="Proteomes" id="UP000606721"/>
    </source>
</evidence>
<feature type="domain" description="DUF4277" evidence="1">
    <location>
        <begin position="8"/>
        <end position="38"/>
    </location>
</feature>
<organism evidence="2 3">
    <name type="scientific">Aphanizomenon flos-aquae FACHB-1040</name>
    <dbReference type="NCBI Taxonomy" id="2692887"/>
    <lineage>
        <taxon>Bacteria</taxon>
        <taxon>Bacillati</taxon>
        <taxon>Cyanobacteriota</taxon>
        <taxon>Cyanophyceae</taxon>
        <taxon>Nostocales</taxon>
        <taxon>Aphanizomenonaceae</taxon>
        <taxon>Aphanizomenon</taxon>
    </lineage>
</organism>
<proteinExistence type="predicted"/>
<sequence length="43" mass="4697">MKTELQVDVKDIDHLGIIAGIIDEIGIVKIIDQEIGTHALLES</sequence>
<accession>A0ABR8C2M5</accession>
<evidence type="ECO:0000259" key="1">
    <source>
        <dbReference type="Pfam" id="PF14104"/>
    </source>
</evidence>
<dbReference type="RefSeq" id="WP_072033609.1">
    <property type="nucleotide sequence ID" value="NZ_JACJQT010000085.1"/>
</dbReference>